<evidence type="ECO:0000259" key="2">
    <source>
        <dbReference type="Pfam" id="PF13456"/>
    </source>
</evidence>
<reference evidence="4" key="1">
    <citation type="submission" date="2018-05" db="EMBL/GenBank/DDBJ databases">
        <title>Draft genome of Mucuna pruriens seed.</title>
        <authorList>
            <person name="Nnadi N.E."/>
            <person name="Vos R."/>
            <person name="Hasami M.H."/>
            <person name="Devisetty U.K."/>
            <person name="Aguiy J.C."/>
        </authorList>
    </citation>
    <scope>NUCLEOTIDE SEQUENCE [LARGE SCALE GENOMIC DNA]</scope>
    <source>
        <strain evidence="4">JCA_2017</strain>
    </source>
</reference>
<dbReference type="SUPFAM" id="SSF56672">
    <property type="entry name" value="DNA/RNA polymerases"/>
    <property type="match status" value="1"/>
</dbReference>
<evidence type="ECO:0000313" key="4">
    <source>
        <dbReference type="EMBL" id="RDX92412.1"/>
    </source>
</evidence>
<organism evidence="4 5">
    <name type="scientific">Mucuna pruriens</name>
    <name type="common">Velvet bean</name>
    <name type="synonym">Dolichos pruriens</name>
    <dbReference type="NCBI Taxonomy" id="157652"/>
    <lineage>
        <taxon>Eukaryota</taxon>
        <taxon>Viridiplantae</taxon>
        <taxon>Streptophyta</taxon>
        <taxon>Embryophyta</taxon>
        <taxon>Tracheophyta</taxon>
        <taxon>Spermatophyta</taxon>
        <taxon>Magnoliopsida</taxon>
        <taxon>eudicotyledons</taxon>
        <taxon>Gunneridae</taxon>
        <taxon>Pentapetalae</taxon>
        <taxon>rosids</taxon>
        <taxon>fabids</taxon>
        <taxon>Fabales</taxon>
        <taxon>Fabaceae</taxon>
        <taxon>Papilionoideae</taxon>
        <taxon>50 kb inversion clade</taxon>
        <taxon>NPAAA clade</taxon>
        <taxon>indigoferoid/millettioid clade</taxon>
        <taxon>Phaseoleae</taxon>
        <taxon>Mucuna</taxon>
    </lineage>
</organism>
<dbReference type="InterPro" id="IPR036397">
    <property type="entry name" value="RNaseH_sf"/>
</dbReference>
<dbReference type="InterPro" id="IPR000477">
    <property type="entry name" value="RT_dom"/>
</dbReference>
<dbReference type="EMBL" id="QJKJ01004874">
    <property type="protein sequence ID" value="RDX92412.1"/>
    <property type="molecule type" value="Genomic_DNA"/>
</dbReference>
<dbReference type="PANTHER" id="PTHR48475:SF1">
    <property type="entry name" value="RNASE H TYPE-1 DOMAIN-CONTAINING PROTEIN"/>
    <property type="match status" value="1"/>
</dbReference>
<accession>A0A371GPB4</accession>
<dbReference type="CDD" id="cd09279">
    <property type="entry name" value="RNase_HI_like"/>
    <property type="match status" value="1"/>
</dbReference>
<dbReference type="OrthoDB" id="1304229at2759"/>
<dbReference type="Gene3D" id="3.30.420.10">
    <property type="entry name" value="Ribonuclease H-like superfamily/Ribonuclease H"/>
    <property type="match status" value="1"/>
</dbReference>
<dbReference type="Pfam" id="PF13456">
    <property type="entry name" value="RVT_3"/>
    <property type="match status" value="1"/>
</dbReference>
<dbReference type="STRING" id="157652.A0A371GPB4"/>
<comment type="caution">
    <text evidence="4">The sequence shown here is derived from an EMBL/GenBank/DDBJ whole genome shotgun (WGS) entry which is preliminary data.</text>
</comment>
<dbReference type="GO" id="GO:0004523">
    <property type="term" value="F:RNA-DNA hybrid ribonuclease activity"/>
    <property type="evidence" value="ECO:0007669"/>
    <property type="project" value="InterPro"/>
</dbReference>
<feature type="domain" description="Reverse transcriptase/retrotransposon-derived protein RNase H-like" evidence="3">
    <location>
        <begin position="135"/>
        <end position="207"/>
    </location>
</feature>
<dbReference type="GO" id="GO:0003676">
    <property type="term" value="F:nucleic acid binding"/>
    <property type="evidence" value="ECO:0007669"/>
    <property type="project" value="InterPro"/>
</dbReference>
<protein>
    <submittedName>
        <fullName evidence="4">Retrovirus-related Pol polyprotein from transposon 17.6</fullName>
    </submittedName>
</protein>
<feature type="domain" description="RNase H type-1" evidence="2">
    <location>
        <begin position="260"/>
        <end position="364"/>
    </location>
</feature>
<feature type="non-terminal residue" evidence="4">
    <location>
        <position position="1"/>
    </location>
</feature>
<dbReference type="AlphaFoldDB" id="A0A371GPB4"/>
<sequence>MSFGLKNVGATYQRAMVALFHDMMHKEIEVYVDDMIAKSKTPKQHIKDLRLTKYKLRLNPTKCTFDVKTSKLLGFVVNERGTELDPDKVKAIREMPVPKQNRRSKVNFIARFISQLIATCNPIFKLLQKKQKLEWDSECQKAFKKIKRYLENPPVLVPTVPRRPLILYLTVLEESMGYMLGQQEAIGKKEQAIYYLNKKFIDYEKRKHLSRTLGLPPLDDSQPLLHEFPDEHIMATTSTELQGEEWIMWFDGASNLLGNGIGVVLASPTDQCFPFSAKLGFDCTNNIAKYEACTIGLMMALEHRVKKLKVLGDLALVIYQLCGEWETRDAKLIPYHDHVKEIVEAFNAVTFHHIPHEENQMADAPPNLSVIVKVNEGQEMTIHRYLEKGEYPEGAPENRKRTLRRLASGFLLSGIVLYKRNTYMTLLRCEDERIIEEVQRGTFGTHANGHALARKILWTKMESDCYQHIKKCVKCHTYADHINVAPSALHNLTSP</sequence>
<feature type="domain" description="Reverse transcriptase" evidence="1">
    <location>
        <begin position="1"/>
        <end position="76"/>
    </location>
</feature>
<dbReference type="Pfam" id="PF00078">
    <property type="entry name" value="RVT_1"/>
    <property type="match status" value="1"/>
</dbReference>
<dbReference type="Pfam" id="PF17919">
    <property type="entry name" value="RT_RNaseH_2"/>
    <property type="match status" value="1"/>
</dbReference>
<keyword evidence="5" id="KW-1185">Reference proteome</keyword>
<dbReference type="CDD" id="cd01647">
    <property type="entry name" value="RT_LTR"/>
    <property type="match status" value="1"/>
</dbReference>
<name>A0A371GPB4_MUCPR</name>
<gene>
    <name evidence="4" type="primary">pol</name>
    <name evidence="4" type="ORF">CR513_25461</name>
</gene>
<dbReference type="SUPFAM" id="SSF53098">
    <property type="entry name" value="Ribonuclease H-like"/>
    <property type="match status" value="1"/>
</dbReference>
<dbReference type="InterPro" id="IPR043502">
    <property type="entry name" value="DNA/RNA_pol_sf"/>
</dbReference>
<dbReference type="InterPro" id="IPR041577">
    <property type="entry name" value="RT_RNaseH_2"/>
</dbReference>
<evidence type="ECO:0000259" key="3">
    <source>
        <dbReference type="Pfam" id="PF17919"/>
    </source>
</evidence>
<dbReference type="Proteomes" id="UP000257109">
    <property type="component" value="Unassembled WGS sequence"/>
</dbReference>
<evidence type="ECO:0000313" key="5">
    <source>
        <dbReference type="Proteomes" id="UP000257109"/>
    </source>
</evidence>
<proteinExistence type="predicted"/>
<dbReference type="PANTHER" id="PTHR48475">
    <property type="entry name" value="RIBONUCLEASE H"/>
    <property type="match status" value="1"/>
</dbReference>
<dbReference type="InterPro" id="IPR002156">
    <property type="entry name" value="RNaseH_domain"/>
</dbReference>
<dbReference type="InterPro" id="IPR043128">
    <property type="entry name" value="Rev_trsase/Diguanyl_cyclase"/>
</dbReference>
<evidence type="ECO:0000259" key="1">
    <source>
        <dbReference type="Pfam" id="PF00078"/>
    </source>
</evidence>
<dbReference type="InterPro" id="IPR012337">
    <property type="entry name" value="RNaseH-like_sf"/>
</dbReference>
<dbReference type="Gene3D" id="3.30.70.270">
    <property type="match status" value="2"/>
</dbReference>